<evidence type="ECO:0000256" key="1">
    <source>
        <dbReference type="ARBA" id="ARBA00022801"/>
    </source>
</evidence>
<evidence type="ECO:0000256" key="2">
    <source>
        <dbReference type="SAM" id="MobiDB-lite"/>
    </source>
</evidence>
<dbReference type="PANTHER" id="PTHR33308:SF9">
    <property type="entry name" value="PEPTIDOGLYCAN HYDROLASE FLGJ"/>
    <property type="match status" value="1"/>
</dbReference>
<dbReference type="Gene3D" id="1.10.530.10">
    <property type="match status" value="1"/>
</dbReference>
<dbReference type="Gene3D" id="3.10.350.10">
    <property type="entry name" value="LysM domain"/>
    <property type="match status" value="1"/>
</dbReference>
<protein>
    <recommendedName>
        <fullName evidence="3">Mannosyl-glycoprotein endo-beta-N-acetylglucosamidase-like domain-containing protein</fullName>
    </recommendedName>
</protein>
<proteinExistence type="predicted"/>
<evidence type="ECO:0000313" key="4">
    <source>
        <dbReference type="EMBL" id="GAA4770955.1"/>
    </source>
</evidence>
<comment type="caution">
    <text evidence="4">The sequence shown here is derived from an EMBL/GenBank/DDBJ whole genome shotgun (WGS) entry which is preliminary data.</text>
</comment>
<evidence type="ECO:0000313" key="5">
    <source>
        <dbReference type="Proteomes" id="UP001500141"/>
    </source>
</evidence>
<dbReference type="Pfam" id="PF01832">
    <property type="entry name" value="Glucosaminidase"/>
    <property type="match status" value="1"/>
</dbReference>
<feature type="region of interest" description="Disordered" evidence="2">
    <location>
        <begin position="321"/>
        <end position="365"/>
    </location>
</feature>
<name>A0ABP8ZZV4_9FLAO</name>
<feature type="compositionally biased region" description="Polar residues" evidence="2">
    <location>
        <begin position="356"/>
        <end position="365"/>
    </location>
</feature>
<feature type="compositionally biased region" description="Basic and acidic residues" evidence="2">
    <location>
        <begin position="321"/>
        <end position="331"/>
    </location>
</feature>
<dbReference type="InterPro" id="IPR002901">
    <property type="entry name" value="MGlyc_endo_b_GlcNAc-like_dom"/>
</dbReference>
<dbReference type="InterPro" id="IPR036779">
    <property type="entry name" value="LysM_dom_sf"/>
</dbReference>
<dbReference type="PANTHER" id="PTHR33308">
    <property type="entry name" value="PEPTIDOGLYCAN HYDROLASE FLGJ"/>
    <property type="match status" value="1"/>
</dbReference>
<sequence length="978" mass="110089">MDFKPITRLQAMTKKFNDYKSHTVTRGETTQTICFRYGILESDLVLANPNIPLAKYGNGFFGPSTYKLDIKAGDNLRIPFYNEEKDKSGVKSIKGKSTVKVGVWENYKVAEWYAGTPLADRNETKVKWNLYYLKNGAAPEKVLEKEEGKIRFQEKAAGNKYKVVGYLHEPELNNASAKLVSVEPAEKREILNIKLSDVNNKPINGPLAYGNYVNVHVETTGMKGEYIYISLWEDDAKGGGHSSENKGNCIIKDKKTKVGSKGVAFEQFLLKPDFKKIANAHLAKGDKNEGSTHEYYATAYAPGLSKASDNVNVLNPDFHAERKKETEDHLKDKKTKPKPAVPDYQGPVGSKKAPQKPNSPANSTPVGISSIYITDEQGNKITKSAYGKKIRIYIDSSGLTGKKVRLWLYEHDYTDSNDELFVKDITITGNHFYESITLNSDMRKEGERMEFGEGDDQELFAQAKVLNVPSHIISKSLKADVTSNEIIVAESTTVAKVGDSKIKQEKFDPVKEYGEEAVIYITSIISSEIKVGKKGKIESYPDLGGFNGQNENVQDGKIYCKKIDKDTSAYPTYKAYIYRGNKNGEAIKKLKQDISNKTFENAETTILEVARHTLSNNKNYLSGGPVPPNDLKNLYELKYQYGESKGRPSYRYRIVDNRDKNKTNFSEIKDYTKEETNGTMSLGNRGSISIDPWKSKGLIGCIGIRGENGINHPSCDSRMGDWNNKEKYKFIYHALNNYLETVIPELTGVYGRRGYNSTGEVNVSTSQYNNQTRVYVLVDSLPEISDCKCDLKKDGREDFYKEFGEAAIKMVEQKGKSNKFKGLYMVAQRRQENSFNLKVPNNNPMNIKGKGDLGQSDLYTTEYINGKAVKMNDGFANFSTVEKGFEGYLELLNKNFNDAYNSILDDEKTIDDFLNGMQDSGRLGAYATDPNYKTSIKTIFEGVISDYKKIYNCKLCKAKTENEKDEIKKDIELLNKLK</sequence>
<reference evidence="5" key="1">
    <citation type="journal article" date="2019" name="Int. J. Syst. Evol. Microbiol.">
        <title>The Global Catalogue of Microorganisms (GCM) 10K type strain sequencing project: providing services to taxonomists for standard genome sequencing and annotation.</title>
        <authorList>
            <consortium name="The Broad Institute Genomics Platform"/>
            <consortium name="The Broad Institute Genome Sequencing Center for Infectious Disease"/>
            <person name="Wu L."/>
            <person name="Ma J."/>
        </authorList>
    </citation>
    <scope>NUCLEOTIDE SEQUENCE [LARGE SCALE GENOMIC DNA]</scope>
    <source>
        <strain evidence="5">JCM 18198</strain>
    </source>
</reference>
<dbReference type="Proteomes" id="UP001500141">
    <property type="component" value="Unassembled WGS sequence"/>
</dbReference>
<feature type="domain" description="Mannosyl-glycoprotein endo-beta-N-acetylglucosamidase-like" evidence="3">
    <location>
        <begin position="830"/>
        <end position="941"/>
    </location>
</feature>
<dbReference type="InterPro" id="IPR051056">
    <property type="entry name" value="Glycosyl_Hydrolase_73"/>
</dbReference>
<keyword evidence="1" id="KW-0378">Hydrolase</keyword>
<keyword evidence="5" id="KW-1185">Reference proteome</keyword>
<dbReference type="EMBL" id="BAABIP010000018">
    <property type="protein sequence ID" value="GAA4770955.1"/>
    <property type="molecule type" value="Genomic_DNA"/>
</dbReference>
<evidence type="ECO:0000259" key="3">
    <source>
        <dbReference type="Pfam" id="PF01832"/>
    </source>
</evidence>
<organism evidence="4 5">
    <name type="scientific">Flavobacterium hankyongi</name>
    <dbReference type="NCBI Taxonomy" id="1176532"/>
    <lineage>
        <taxon>Bacteria</taxon>
        <taxon>Pseudomonadati</taxon>
        <taxon>Bacteroidota</taxon>
        <taxon>Flavobacteriia</taxon>
        <taxon>Flavobacteriales</taxon>
        <taxon>Flavobacteriaceae</taxon>
        <taxon>Flavobacterium</taxon>
    </lineage>
</organism>
<gene>
    <name evidence="4" type="ORF">GCM10023230_21410</name>
</gene>
<accession>A0ABP8ZZV4</accession>